<dbReference type="GO" id="GO:0016020">
    <property type="term" value="C:membrane"/>
    <property type="evidence" value="ECO:0007669"/>
    <property type="project" value="InterPro"/>
</dbReference>
<evidence type="ECO:0000256" key="1">
    <source>
        <dbReference type="ARBA" id="ARBA00010894"/>
    </source>
</evidence>
<keyword evidence="2" id="KW-1133">Transmembrane helix</keyword>
<protein>
    <submittedName>
        <fullName evidence="3">Cell division protein</fullName>
    </submittedName>
    <submittedName>
        <fullName evidence="5">YggT family protein</fullName>
    </submittedName>
</protein>
<dbReference type="AlphaFoldDB" id="A0A0V8GJW2"/>
<dbReference type="EMBL" id="LDQV01000024">
    <property type="protein sequence ID" value="KTR26427.1"/>
    <property type="molecule type" value="Genomic_DNA"/>
</dbReference>
<accession>A0A0V8GJW2</accession>
<dbReference type="PANTHER" id="PTHR33219">
    <property type="entry name" value="YLMG HOMOLOG PROTEIN 2, CHLOROPLASTIC"/>
    <property type="match status" value="1"/>
</dbReference>
<dbReference type="Proteomes" id="UP001387110">
    <property type="component" value="Unassembled WGS sequence"/>
</dbReference>
<dbReference type="RefSeq" id="WP_023468796.1">
    <property type="nucleotide sequence ID" value="NZ_FMYN01000001.1"/>
</dbReference>
<dbReference type="GeneID" id="90837214"/>
<reference evidence="5 8" key="3">
    <citation type="submission" date="2023-12" db="EMBL/GenBank/DDBJ databases">
        <authorList>
            <person name="Easwaran N."/>
            <person name="Lazarus H.P.S."/>
        </authorList>
    </citation>
    <scope>NUCLEOTIDE SEQUENCE [LARGE SCALE GENOMIC DNA]</scope>
    <source>
        <strain evidence="5 8">VIT-2023</strain>
    </source>
</reference>
<evidence type="ECO:0000313" key="6">
    <source>
        <dbReference type="Proteomes" id="UP000053797"/>
    </source>
</evidence>
<reference evidence="3 6" key="1">
    <citation type="journal article" date="2015" name="Int. J. Syst. Evol. Microbiol.">
        <title>Exiguobacterium enclense sp. nov., isolated from sediment.</title>
        <authorList>
            <person name="Dastager S.G."/>
            <person name="Mawlankar R."/>
            <person name="Sonalkar V.V."/>
            <person name="Thorat M.N."/>
            <person name="Mual P."/>
            <person name="Verma A."/>
            <person name="Krishnamurthi S."/>
            <person name="Tang S.K."/>
            <person name="Li W.J."/>
        </authorList>
    </citation>
    <scope>NUCLEOTIDE SEQUENCE [LARGE SCALE GENOMIC DNA]</scope>
    <source>
        <strain evidence="3 6">NIO-1109</strain>
    </source>
</reference>
<feature type="transmembrane region" description="Helical" evidence="2">
    <location>
        <begin position="59"/>
        <end position="81"/>
    </location>
</feature>
<name>A0A0V8GJW2_9BACL</name>
<comment type="caution">
    <text evidence="3">The sequence shown here is derived from an EMBL/GenBank/DDBJ whole genome shotgun (WGS) entry which is preliminary data.</text>
</comment>
<dbReference type="EMBL" id="JBAWKY010000001">
    <property type="protein sequence ID" value="MEI4461426.1"/>
    <property type="molecule type" value="Genomic_DNA"/>
</dbReference>
<keyword evidence="2" id="KW-0812">Transmembrane</keyword>
<keyword evidence="8" id="KW-1185">Reference proteome</keyword>
<reference evidence="4 7" key="2">
    <citation type="journal article" date="2016" name="Front. Microbiol.">
        <title>Genomic Resource of Rice Seed Associated Bacteria.</title>
        <authorList>
            <person name="Midha S."/>
            <person name="Bansal K."/>
            <person name="Sharma S."/>
            <person name="Kumar N."/>
            <person name="Patil P.P."/>
            <person name="Chaudhry V."/>
            <person name="Patil P.B."/>
        </authorList>
    </citation>
    <scope>NUCLEOTIDE SEQUENCE [LARGE SCALE GENOMIC DNA]</scope>
    <source>
        <strain evidence="4 7">RSA11</strain>
    </source>
</reference>
<dbReference type="InterPro" id="IPR003425">
    <property type="entry name" value="CCB3/YggT"/>
</dbReference>
<dbReference type="PANTHER" id="PTHR33219:SF14">
    <property type="entry name" value="PROTEIN COFACTOR ASSEMBLY OF COMPLEX C SUBUNIT B CCB3, CHLOROPLASTIC-RELATED"/>
    <property type="match status" value="1"/>
</dbReference>
<keyword evidence="3" id="KW-0131">Cell cycle</keyword>
<dbReference type="EMBL" id="LNQL01000001">
    <property type="protein sequence ID" value="KSU50565.1"/>
    <property type="molecule type" value="Genomic_DNA"/>
</dbReference>
<proteinExistence type="inferred from homology"/>
<dbReference type="Proteomes" id="UP000072605">
    <property type="component" value="Unassembled WGS sequence"/>
</dbReference>
<evidence type="ECO:0000256" key="2">
    <source>
        <dbReference type="SAM" id="Phobius"/>
    </source>
</evidence>
<comment type="similarity">
    <text evidence="1">Belongs to the YggT family.</text>
</comment>
<sequence length="91" mass="10256">MDSQVMYAIGRTLSTLLQYYSYVMIVYILLSWFPNARDSKFGQVLAMLVEPFLAPFRRIIPPIGGMLDISPIVAFLVLNLAQSGIRAIFLV</sequence>
<dbReference type="Pfam" id="PF02325">
    <property type="entry name" value="CCB3_YggT"/>
    <property type="match status" value="1"/>
</dbReference>
<keyword evidence="3" id="KW-0132">Cell division</keyword>
<organism evidence="3 6">
    <name type="scientific">Exiguobacterium indicum</name>
    <dbReference type="NCBI Taxonomy" id="296995"/>
    <lineage>
        <taxon>Bacteria</taxon>
        <taxon>Bacillati</taxon>
        <taxon>Bacillota</taxon>
        <taxon>Bacilli</taxon>
        <taxon>Bacillales</taxon>
        <taxon>Bacillales Family XII. Incertae Sedis</taxon>
        <taxon>Exiguobacterium</taxon>
    </lineage>
</organism>
<feature type="transmembrane region" description="Helical" evidence="2">
    <location>
        <begin position="12"/>
        <end position="33"/>
    </location>
</feature>
<evidence type="ECO:0000313" key="4">
    <source>
        <dbReference type="EMBL" id="KTR26427.1"/>
    </source>
</evidence>
<evidence type="ECO:0000313" key="7">
    <source>
        <dbReference type="Proteomes" id="UP000072605"/>
    </source>
</evidence>
<keyword evidence="2" id="KW-0472">Membrane</keyword>
<dbReference type="Proteomes" id="UP000053797">
    <property type="component" value="Unassembled WGS sequence"/>
</dbReference>
<dbReference type="OrthoDB" id="47652at2"/>
<evidence type="ECO:0000313" key="5">
    <source>
        <dbReference type="EMBL" id="MEI4461426.1"/>
    </source>
</evidence>
<evidence type="ECO:0000313" key="3">
    <source>
        <dbReference type="EMBL" id="KSU50565.1"/>
    </source>
</evidence>
<evidence type="ECO:0000313" key="8">
    <source>
        <dbReference type="Proteomes" id="UP001387110"/>
    </source>
</evidence>
<gene>
    <name evidence="3" type="ORF">AS033_04070</name>
    <name evidence="4" type="ORF">RSA11_10510</name>
    <name evidence="5" type="ORF">SZL87_03180</name>
</gene>
<dbReference type="GO" id="GO:0051301">
    <property type="term" value="P:cell division"/>
    <property type="evidence" value="ECO:0007669"/>
    <property type="project" value="UniProtKB-KW"/>
</dbReference>